<dbReference type="InterPro" id="IPR003961">
    <property type="entry name" value="FN3_dom"/>
</dbReference>
<dbReference type="CDD" id="cd20535">
    <property type="entry name" value="CYCLIN_CCNM_CCNQ_rpt2"/>
    <property type="match status" value="1"/>
</dbReference>
<protein>
    <recommendedName>
        <fullName evidence="2">protein-tyrosine-phosphatase</fullName>
        <ecNumber evidence="2">3.1.3.48</ecNumber>
    </recommendedName>
</protein>
<dbReference type="OrthoDB" id="6022401at2759"/>
<dbReference type="STRING" id="70667.A0A183SNN3"/>
<dbReference type="SUPFAM" id="SSF49265">
    <property type="entry name" value="Fibronectin type III"/>
    <property type="match status" value="2"/>
</dbReference>
<dbReference type="InterPro" id="IPR000387">
    <property type="entry name" value="Tyr_Pase_dom"/>
</dbReference>
<dbReference type="InterPro" id="IPR050348">
    <property type="entry name" value="Protein-Tyr_Phosphatase"/>
</dbReference>
<evidence type="ECO:0000256" key="6">
    <source>
        <dbReference type="ARBA" id="ARBA00023136"/>
    </source>
</evidence>
<dbReference type="PROSITE" id="PS50853">
    <property type="entry name" value="FN3"/>
    <property type="match status" value="1"/>
</dbReference>
<dbReference type="SMART" id="SM00404">
    <property type="entry name" value="PTPc_motif"/>
    <property type="match status" value="2"/>
</dbReference>
<dbReference type="SMART" id="SM00194">
    <property type="entry name" value="PTPc"/>
    <property type="match status" value="2"/>
</dbReference>
<dbReference type="InterPro" id="IPR003595">
    <property type="entry name" value="Tyr_Pase_cat"/>
</dbReference>
<organism evidence="15">
    <name type="scientific">Schistocephalus solidus</name>
    <name type="common">Tapeworm</name>
    <dbReference type="NCBI Taxonomy" id="70667"/>
    <lineage>
        <taxon>Eukaryota</taxon>
        <taxon>Metazoa</taxon>
        <taxon>Spiralia</taxon>
        <taxon>Lophotrochozoa</taxon>
        <taxon>Platyhelminthes</taxon>
        <taxon>Cestoda</taxon>
        <taxon>Eucestoda</taxon>
        <taxon>Diphyllobothriidea</taxon>
        <taxon>Diphyllobothriidae</taxon>
        <taxon>Schistocephalus</taxon>
    </lineage>
</organism>
<dbReference type="InterPro" id="IPR000242">
    <property type="entry name" value="PTP_cat"/>
</dbReference>
<feature type="region of interest" description="Disordered" evidence="8">
    <location>
        <begin position="1440"/>
        <end position="1475"/>
    </location>
</feature>
<evidence type="ECO:0000256" key="9">
    <source>
        <dbReference type="SAM" id="SignalP"/>
    </source>
</evidence>
<feature type="compositionally biased region" description="Polar residues" evidence="8">
    <location>
        <begin position="1620"/>
        <end position="1631"/>
    </location>
</feature>
<dbReference type="PROSITE" id="PS50055">
    <property type="entry name" value="TYR_PHOSPHATASE_PTP"/>
    <property type="match status" value="2"/>
</dbReference>
<dbReference type="CDD" id="cd00063">
    <property type="entry name" value="FN3"/>
    <property type="match status" value="2"/>
</dbReference>
<accession>A0A183SNN3</accession>
<dbReference type="FunFam" id="3.90.190.10:FF:000102">
    <property type="entry name" value="Receptor-type tyrosine-protein phosphatase"/>
    <property type="match status" value="1"/>
</dbReference>
<keyword evidence="5" id="KW-0904">Protein phosphatase</keyword>
<keyword evidence="3 9" id="KW-0732">Signal</keyword>
<dbReference type="GO" id="GO:0004725">
    <property type="term" value="F:protein tyrosine phosphatase activity"/>
    <property type="evidence" value="ECO:0007669"/>
    <property type="project" value="UniProtKB-EC"/>
</dbReference>
<proteinExistence type="predicted"/>
<comment type="subcellular location">
    <subcellularLocation>
        <location evidence="1">Membrane</location>
        <topology evidence="1">Single-pass membrane protein</topology>
    </subcellularLocation>
</comment>
<feature type="domain" description="Tyrosine specific protein phosphatases" evidence="11">
    <location>
        <begin position="984"/>
        <end position="1033"/>
    </location>
</feature>
<dbReference type="Gene3D" id="2.60.40.10">
    <property type="entry name" value="Immunoglobulins"/>
    <property type="match status" value="2"/>
</dbReference>
<sequence length="1962" mass="218741">MTAFSTLFFLQLLLLCVCLPLSPEPSSGNEGTQTNLHLCTMSSLIIQLDYPNYRKRKTTNSANTFHLLSYLVILKKFSGQLLQSRNVSASLNETQFGGLNPFTKYTVLLHTRDILGPGNGSLEYTICTDPGRPTIRPKVSVISVTNTTATLHLFAPNLTQAVGEDFCPEAYLSADGVFGPFRGFQIRYHSDQKEREIFPAGSDRPPRLNETYLLTDLSPFTEYWVTVAISNGRFFGPNSNLTFRTLEGVPGPPPKIWIEGKTATSLTAEWHSPGNLQGPIIGYKFKLSECDDSSPILMSTSNVTHFVATDLQHSTCYWIQVASETVAGTSNFSSYIIAYTHCLPLSIPQLTNLTLVPDGLQLTWLQETPEALSADRLRFSVCIQSTALDIPTCHKVQSKTLPEANRYLSPYLHHPAVERMVYLVEIDGHTIMCPWIRRLPYQKPSGHAKDFQRESTGIRRYLSGTLQARWARLMAELTTLPGDVAPRTSSSGFQRWTIVHLYKRKGDQQLCDNHRGISLLNITGKIIAHILLNRLNGHLEQGLLPENQCGFRQHRGTTNIIFAARQLQEKCQEMRTHLYTTFVDLTKAFDSANRDGLGKVMQKFGCTERFTHMSSHELDYHYQQQSLRRLNTCRPILSSSSPHMRVTHRVCLFSCQQTPVNCISVLALLQSPPKNSRMELDDNAIGGIIGAVFVLLMICCVGPFSFLYWRSSCNYKGYEVARLNGDAGDQRKPLVLTMMPFEDSPHEPIPAAELPQRVALYHADEDAGYQAEFEAIEQNVRTNWPTAIARLPENMQKNRYSNVFAYDHTRVVLRNPHGRKSDYINANYVDGFHRPKAYIAAQGPMSSTFDDFWQMIWDENCSIIVMISNFVERGKRKCDQYWPSEGQQSYGTISVRMLSEAFLACYVIRVFDVKNLKCKKFAKDRIVYHYQYTDWRDFDVPLSPLPVLVFVKTTVAHWSSVTGPITVHCSFDIHMFFCILHKPSAGVGRTGTYICIESLIRQLETENQVNIQGFLEHIRQQRMKLVQTEQQYAFIHDALREYLICPEHEVLASDFTAYVHCLRKVEPCGCSGLQKQFEVCFILLICTERIPRDYEFTEARKACNLPKNRSTIVPNDARRVTLPSEPGVDGSSYINASIVQGYRSLSEFIIAQQPLESTEADFWKMVWDKNSPFIFVLSSEDMPCFWPESPQSARVIGWLRVGFCSSESVSENLTRFEFLLSSSREDYALTCQLWRVHKWPTTVTADSTRDLLKLQFFLVSNHTLVAGGPTVVVDEYVSIYFCPSFVLNYRNAIAAGVIDAYFIVKMLHLQRAKLFRSYEDLDFLYLVIEQFLADLQQDDATEAYAAGYANLGVGILNSTSPSVNPFVLNKSAHTNRSGNSFERGPHCSGGGVAAGSAGNFVSPSQPITEEDDLIATVDCRPDLAVLPKLPDNQSVTAAVTTATSQTASDHHTSNRTGGTVAPVTSASTPATPCPQDDDDHVFELRSRAPSSLSHSLTNASYAKTNGAVAFLNDHRIPSYHTGGHINCKAGDRVHKNAAYLATLLPPPPNQSPPPPPSLSWASDVSSPPSPHKDAVPEEIMQPASVDLTPTTSIVGADSHLDDATVSMTSRTSLSPASSSDHQAGSRESASNVTKTPQPQVQRPPPVKLNVPRRPPLTPSAIFTLIQTIREAGRRLAMSDPAIATACTLFHRMVRVLTVGEETGPFAVEAEAGETNITPASFSSTNDIPTASAIDGSIRTTLGDVDPYTMAMACISLGGKVQEEHQRLRDVIVAYYRVLHKTKRPPLEVGEDYDRLRVSIVSSELFLMRLLGYQVRKPDLPHTYLLHYMSALLHWIGKGIAHPAGSELGSGDSVAVPSQYSPSALALARLPGLAWSILADSYHAPLCVDYAPEYIAASILHLALRIAGVEVPGNRHSEMAWWQAISDSLSREVVEQIQLKVMEVYSTDDRLMVQAAYRPEEDY</sequence>
<reference evidence="13 14" key="2">
    <citation type="submission" date="2018-11" db="EMBL/GenBank/DDBJ databases">
        <authorList>
            <consortium name="Pathogen Informatics"/>
        </authorList>
    </citation>
    <scope>NUCLEOTIDE SEQUENCE [LARGE SCALE GENOMIC DNA]</scope>
    <source>
        <strain evidence="13 14">NST_G2</strain>
    </source>
</reference>
<keyword evidence="6" id="KW-0472">Membrane</keyword>
<evidence type="ECO:0000313" key="13">
    <source>
        <dbReference type="EMBL" id="VDL92216.1"/>
    </source>
</evidence>
<dbReference type="CDD" id="cd20534">
    <property type="entry name" value="CYCLIN_CCNM_CCNQ_rpt1"/>
    <property type="match status" value="1"/>
</dbReference>
<dbReference type="InterPro" id="IPR013783">
    <property type="entry name" value="Ig-like_fold"/>
</dbReference>
<evidence type="ECO:0000259" key="12">
    <source>
        <dbReference type="PROSITE" id="PS50853"/>
    </source>
</evidence>
<dbReference type="Gene3D" id="3.90.190.10">
    <property type="entry name" value="Protein tyrosine phosphatase superfamily"/>
    <property type="match status" value="2"/>
</dbReference>
<feature type="domain" description="Tyrosine-protein phosphatase" evidence="10">
    <location>
        <begin position="1073"/>
        <end position="1331"/>
    </location>
</feature>
<dbReference type="PANTHER" id="PTHR19134:SF540">
    <property type="entry name" value="TYROSINE-PROTEIN PHOSPHATASE 99A"/>
    <property type="match status" value="1"/>
</dbReference>
<dbReference type="PROSITE" id="PS50056">
    <property type="entry name" value="TYR_PHOSPHATASE_2"/>
    <property type="match status" value="1"/>
</dbReference>
<dbReference type="InterPro" id="IPR029021">
    <property type="entry name" value="Prot-tyrosine_phosphatase-like"/>
</dbReference>
<evidence type="ECO:0000256" key="1">
    <source>
        <dbReference type="ARBA" id="ARBA00004167"/>
    </source>
</evidence>
<evidence type="ECO:0000313" key="15">
    <source>
        <dbReference type="WBParaSite" id="SSLN_0000601801-mRNA-1"/>
    </source>
</evidence>
<gene>
    <name evidence="13" type="ORF">SSLN_LOCUS5831</name>
</gene>
<dbReference type="InterPro" id="IPR000477">
    <property type="entry name" value="RT_dom"/>
</dbReference>
<evidence type="ECO:0000256" key="8">
    <source>
        <dbReference type="SAM" id="MobiDB-lite"/>
    </source>
</evidence>
<reference evidence="15" key="1">
    <citation type="submission" date="2016-06" db="UniProtKB">
        <authorList>
            <consortium name="WormBaseParasite"/>
        </authorList>
    </citation>
    <scope>IDENTIFICATION</scope>
</reference>
<feature type="chain" id="PRO_5043141238" description="protein-tyrosine-phosphatase" evidence="9">
    <location>
        <begin position="29"/>
        <end position="1962"/>
    </location>
</feature>
<dbReference type="EC" id="3.1.3.48" evidence="2"/>
<dbReference type="CDD" id="cd01650">
    <property type="entry name" value="RT_nLTR_like"/>
    <property type="match status" value="1"/>
</dbReference>
<dbReference type="SUPFAM" id="SSF47954">
    <property type="entry name" value="Cyclin-like"/>
    <property type="match status" value="2"/>
</dbReference>
<evidence type="ECO:0000256" key="2">
    <source>
        <dbReference type="ARBA" id="ARBA00013064"/>
    </source>
</evidence>
<evidence type="ECO:0000256" key="3">
    <source>
        <dbReference type="ARBA" id="ARBA00022729"/>
    </source>
</evidence>
<keyword evidence="14" id="KW-1185">Reference proteome</keyword>
<dbReference type="Pfam" id="PF00102">
    <property type="entry name" value="Y_phosphatase"/>
    <property type="match status" value="2"/>
</dbReference>
<evidence type="ECO:0000259" key="11">
    <source>
        <dbReference type="PROSITE" id="PS50056"/>
    </source>
</evidence>
<dbReference type="InterPro" id="IPR036116">
    <property type="entry name" value="FN3_sf"/>
</dbReference>
<dbReference type="PANTHER" id="PTHR19134">
    <property type="entry name" value="RECEPTOR-TYPE TYROSINE-PROTEIN PHOSPHATASE"/>
    <property type="match status" value="1"/>
</dbReference>
<evidence type="ECO:0000259" key="10">
    <source>
        <dbReference type="PROSITE" id="PS50055"/>
    </source>
</evidence>
<evidence type="ECO:0000256" key="7">
    <source>
        <dbReference type="ARBA" id="ARBA00051722"/>
    </source>
</evidence>
<feature type="region of interest" description="Disordered" evidence="8">
    <location>
        <begin position="1542"/>
        <end position="1575"/>
    </location>
</feature>
<feature type="compositionally biased region" description="Pro residues" evidence="8">
    <location>
        <begin position="1544"/>
        <end position="1557"/>
    </location>
</feature>
<dbReference type="PRINTS" id="PR00700">
    <property type="entry name" value="PRTYPHPHTASE"/>
</dbReference>
<dbReference type="InterPro" id="IPR048053">
    <property type="entry name" value="Cyclin-Q_second_cyclin_box"/>
</dbReference>
<dbReference type="Pfam" id="PF00041">
    <property type="entry name" value="fn3"/>
    <property type="match status" value="1"/>
</dbReference>
<dbReference type="EMBL" id="UYSU01033424">
    <property type="protein sequence ID" value="VDL92216.1"/>
    <property type="molecule type" value="Genomic_DNA"/>
</dbReference>
<evidence type="ECO:0000313" key="14">
    <source>
        <dbReference type="Proteomes" id="UP000275846"/>
    </source>
</evidence>
<dbReference type="Pfam" id="PF00078">
    <property type="entry name" value="RVT_1"/>
    <property type="match status" value="1"/>
</dbReference>
<dbReference type="InterPro" id="IPR048055">
    <property type="entry name" value="Cyclin-Q_first_cyclin_box"/>
</dbReference>
<comment type="catalytic activity">
    <reaction evidence="7">
        <text>O-phospho-L-tyrosyl-[protein] + H2O = L-tyrosyl-[protein] + phosphate</text>
        <dbReference type="Rhea" id="RHEA:10684"/>
        <dbReference type="Rhea" id="RHEA-COMP:10136"/>
        <dbReference type="Rhea" id="RHEA-COMP:20101"/>
        <dbReference type="ChEBI" id="CHEBI:15377"/>
        <dbReference type="ChEBI" id="CHEBI:43474"/>
        <dbReference type="ChEBI" id="CHEBI:46858"/>
        <dbReference type="ChEBI" id="CHEBI:61978"/>
        <dbReference type="EC" id="3.1.3.48"/>
    </reaction>
</comment>
<evidence type="ECO:0000256" key="4">
    <source>
        <dbReference type="ARBA" id="ARBA00022801"/>
    </source>
</evidence>
<dbReference type="WBParaSite" id="SSLN_0000601801-mRNA-1">
    <property type="protein sequence ID" value="SSLN_0000601801-mRNA-1"/>
    <property type="gene ID" value="SSLN_0000601801"/>
</dbReference>
<feature type="signal peptide" evidence="9">
    <location>
        <begin position="1"/>
        <end position="28"/>
    </location>
</feature>
<feature type="region of interest" description="Disordered" evidence="8">
    <location>
        <begin position="1607"/>
        <end position="1654"/>
    </location>
</feature>
<evidence type="ECO:0000256" key="5">
    <source>
        <dbReference type="ARBA" id="ARBA00022912"/>
    </source>
</evidence>
<feature type="compositionally biased region" description="Pro residues" evidence="8">
    <location>
        <begin position="1641"/>
        <end position="1654"/>
    </location>
</feature>
<dbReference type="Gene3D" id="1.10.472.10">
    <property type="entry name" value="Cyclin-like"/>
    <property type="match status" value="2"/>
</dbReference>
<name>A0A183SNN3_SCHSO</name>
<feature type="compositionally biased region" description="Low complexity" evidence="8">
    <location>
        <begin position="1607"/>
        <end position="1619"/>
    </location>
</feature>
<dbReference type="SMART" id="SM00060">
    <property type="entry name" value="FN3"/>
    <property type="match status" value="3"/>
</dbReference>
<keyword evidence="4" id="KW-0378">Hydrolase</keyword>
<dbReference type="SUPFAM" id="SSF52799">
    <property type="entry name" value="(Phosphotyrosine protein) phosphatases II"/>
    <property type="match status" value="2"/>
</dbReference>
<feature type="domain" description="Tyrosine-protein phosphatase" evidence="10">
    <location>
        <begin position="769"/>
        <end position="1042"/>
    </location>
</feature>
<dbReference type="Proteomes" id="UP000275846">
    <property type="component" value="Unassembled WGS sequence"/>
</dbReference>
<dbReference type="InterPro" id="IPR036915">
    <property type="entry name" value="Cyclin-like_sf"/>
</dbReference>
<dbReference type="GO" id="GO:0016020">
    <property type="term" value="C:membrane"/>
    <property type="evidence" value="ECO:0007669"/>
    <property type="project" value="UniProtKB-SubCell"/>
</dbReference>
<feature type="compositionally biased region" description="Polar residues" evidence="8">
    <location>
        <begin position="1454"/>
        <end position="1470"/>
    </location>
</feature>
<feature type="domain" description="Fibronectin type-III" evidence="12">
    <location>
        <begin position="252"/>
        <end position="343"/>
    </location>
</feature>